<evidence type="ECO:0000256" key="2">
    <source>
        <dbReference type="ARBA" id="ARBA00023125"/>
    </source>
</evidence>
<dbReference type="EMBL" id="CP048209">
    <property type="protein sequence ID" value="QHT63045.1"/>
    <property type="molecule type" value="Genomic_DNA"/>
</dbReference>
<dbReference type="GO" id="GO:0003700">
    <property type="term" value="F:DNA-binding transcription factor activity"/>
    <property type="evidence" value="ECO:0007669"/>
    <property type="project" value="InterPro"/>
</dbReference>
<sequence length="289" mass="33193">MDCLELRIPPLPQLLMVGHALWPRGMRHARRSFSVYDLLYVVGGRFYMTEDDTAYELKRGDLLVLEPGRTHYGQRPVAEPTELYWVHFSHPHPQVTKGHDAILWSTLLGKGTDKDLTPVDQYMYLPKHANIDPALLVPLLDEMTALHETLTLRNSLRLNALLGELFERLQSTISGGLNSRSYQISERVAQYLKAHLREPFDAEAMADALHYNFDYLARCLKKYTGMSPLQYLHHLQMNRAVTLLLTTDLPIQEVGEQAGQPNGNYFIRLFRKHMGMAPGAYRTMHRARL</sequence>
<dbReference type="PANTHER" id="PTHR43280">
    <property type="entry name" value="ARAC-FAMILY TRANSCRIPTIONAL REGULATOR"/>
    <property type="match status" value="1"/>
</dbReference>
<dbReference type="Gene3D" id="1.10.10.60">
    <property type="entry name" value="Homeodomain-like"/>
    <property type="match status" value="2"/>
</dbReference>
<keyword evidence="1" id="KW-0805">Transcription regulation</keyword>
<dbReference type="Pfam" id="PF02311">
    <property type="entry name" value="AraC_binding"/>
    <property type="match status" value="1"/>
</dbReference>
<evidence type="ECO:0000256" key="3">
    <source>
        <dbReference type="ARBA" id="ARBA00023163"/>
    </source>
</evidence>
<dbReference type="GO" id="GO:0043565">
    <property type="term" value="F:sequence-specific DNA binding"/>
    <property type="evidence" value="ECO:0007669"/>
    <property type="project" value="InterPro"/>
</dbReference>
<dbReference type="Gene3D" id="2.60.120.10">
    <property type="entry name" value="Jelly Rolls"/>
    <property type="match status" value="1"/>
</dbReference>
<dbReference type="KEGG" id="plyc:GXP70_25820"/>
<dbReference type="SUPFAM" id="SSF46689">
    <property type="entry name" value="Homeodomain-like"/>
    <property type="match status" value="2"/>
</dbReference>
<organism evidence="5 6">
    <name type="scientific">Paenibacillus lycopersici</name>
    <dbReference type="NCBI Taxonomy" id="2704462"/>
    <lineage>
        <taxon>Bacteria</taxon>
        <taxon>Bacillati</taxon>
        <taxon>Bacillota</taxon>
        <taxon>Bacilli</taxon>
        <taxon>Bacillales</taxon>
        <taxon>Paenibacillaceae</taxon>
        <taxon>Paenibacillus</taxon>
    </lineage>
</organism>
<dbReference type="InterPro" id="IPR003313">
    <property type="entry name" value="AraC-bd"/>
</dbReference>
<dbReference type="SMART" id="SM00342">
    <property type="entry name" value="HTH_ARAC"/>
    <property type="match status" value="1"/>
</dbReference>
<accession>A0A6C0G764</accession>
<proteinExistence type="predicted"/>
<reference evidence="5 6" key="1">
    <citation type="submission" date="2020-01" db="EMBL/GenBank/DDBJ databases">
        <title>Paenibacillus sp. nov., isolated from tomato rhizosphere.</title>
        <authorList>
            <person name="Weon H.-Y."/>
            <person name="Lee S.A."/>
        </authorList>
    </citation>
    <scope>NUCLEOTIDE SEQUENCE [LARGE SCALE GENOMIC DNA]</scope>
    <source>
        <strain evidence="5 6">12200R-189</strain>
    </source>
</reference>
<protein>
    <submittedName>
        <fullName evidence="5">AraC family transcriptional regulator</fullName>
    </submittedName>
</protein>
<dbReference type="InterPro" id="IPR018060">
    <property type="entry name" value="HTH_AraC"/>
</dbReference>
<evidence type="ECO:0000313" key="6">
    <source>
        <dbReference type="Proteomes" id="UP000476064"/>
    </source>
</evidence>
<dbReference type="Pfam" id="PF12833">
    <property type="entry name" value="HTH_18"/>
    <property type="match status" value="1"/>
</dbReference>
<feature type="domain" description="HTH araC/xylS-type" evidence="4">
    <location>
        <begin position="186"/>
        <end position="284"/>
    </location>
</feature>
<name>A0A6C0G764_9BACL</name>
<dbReference type="InterPro" id="IPR009057">
    <property type="entry name" value="Homeodomain-like_sf"/>
</dbReference>
<dbReference type="AlphaFoldDB" id="A0A6C0G764"/>
<gene>
    <name evidence="5" type="ORF">GXP70_25820</name>
</gene>
<evidence type="ECO:0000256" key="1">
    <source>
        <dbReference type="ARBA" id="ARBA00023015"/>
    </source>
</evidence>
<evidence type="ECO:0000259" key="4">
    <source>
        <dbReference type="PROSITE" id="PS01124"/>
    </source>
</evidence>
<dbReference type="SUPFAM" id="SSF51215">
    <property type="entry name" value="Regulatory protein AraC"/>
    <property type="match status" value="1"/>
</dbReference>
<evidence type="ECO:0000313" key="5">
    <source>
        <dbReference type="EMBL" id="QHT63045.1"/>
    </source>
</evidence>
<keyword evidence="2" id="KW-0238">DNA-binding</keyword>
<keyword evidence="3" id="KW-0804">Transcription</keyword>
<dbReference type="RefSeq" id="WP_162359475.1">
    <property type="nucleotide sequence ID" value="NZ_CP048209.1"/>
</dbReference>
<dbReference type="Proteomes" id="UP000476064">
    <property type="component" value="Chromosome"/>
</dbReference>
<dbReference type="InterPro" id="IPR037923">
    <property type="entry name" value="HTH-like"/>
</dbReference>
<keyword evidence="6" id="KW-1185">Reference proteome</keyword>
<dbReference type="PANTHER" id="PTHR43280:SF30">
    <property type="entry name" value="MMSAB OPERON REGULATORY PROTEIN"/>
    <property type="match status" value="1"/>
</dbReference>
<dbReference type="InterPro" id="IPR014710">
    <property type="entry name" value="RmlC-like_jellyroll"/>
</dbReference>
<dbReference type="PROSITE" id="PS01124">
    <property type="entry name" value="HTH_ARAC_FAMILY_2"/>
    <property type="match status" value="1"/>
</dbReference>